<reference evidence="2" key="1">
    <citation type="submission" date="2023-10" db="EMBL/GenBank/DDBJ databases">
        <title>Genome assembly of Pristionchus species.</title>
        <authorList>
            <person name="Yoshida K."/>
            <person name="Sommer R.J."/>
        </authorList>
    </citation>
    <scope>NUCLEOTIDE SEQUENCE</scope>
    <source>
        <strain evidence="2">RS5133</strain>
    </source>
</reference>
<keyword evidence="1" id="KW-0732">Signal</keyword>
<keyword evidence="3" id="KW-1185">Reference proteome</keyword>
<feature type="non-terminal residue" evidence="2">
    <location>
        <position position="1"/>
    </location>
</feature>
<feature type="signal peptide" evidence="1">
    <location>
        <begin position="1"/>
        <end position="32"/>
    </location>
</feature>
<gene>
    <name evidence="2" type="ORF">PFISCL1PPCAC_5865</name>
</gene>
<dbReference type="Proteomes" id="UP001432322">
    <property type="component" value="Unassembled WGS sequence"/>
</dbReference>
<proteinExistence type="predicted"/>
<comment type="caution">
    <text evidence="2">The sequence shown here is derived from an EMBL/GenBank/DDBJ whole genome shotgun (WGS) entry which is preliminary data.</text>
</comment>
<evidence type="ECO:0000256" key="1">
    <source>
        <dbReference type="SAM" id="SignalP"/>
    </source>
</evidence>
<dbReference type="AlphaFoldDB" id="A0AAV5V602"/>
<dbReference type="EMBL" id="BTSY01000002">
    <property type="protein sequence ID" value="GMT14568.1"/>
    <property type="molecule type" value="Genomic_DNA"/>
</dbReference>
<evidence type="ECO:0000313" key="2">
    <source>
        <dbReference type="EMBL" id="GMT14568.1"/>
    </source>
</evidence>
<evidence type="ECO:0000313" key="3">
    <source>
        <dbReference type="Proteomes" id="UP001432322"/>
    </source>
</evidence>
<organism evidence="2 3">
    <name type="scientific">Pristionchus fissidentatus</name>
    <dbReference type="NCBI Taxonomy" id="1538716"/>
    <lineage>
        <taxon>Eukaryota</taxon>
        <taxon>Metazoa</taxon>
        <taxon>Ecdysozoa</taxon>
        <taxon>Nematoda</taxon>
        <taxon>Chromadorea</taxon>
        <taxon>Rhabditida</taxon>
        <taxon>Rhabditina</taxon>
        <taxon>Diplogasteromorpha</taxon>
        <taxon>Diplogasteroidea</taxon>
        <taxon>Neodiplogasteridae</taxon>
        <taxon>Pristionchus</taxon>
    </lineage>
</organism>
<sequence length="76" mass="8976">RSPPTWPSSIFIMRFFVSFLSLLLLLLPLISAFPNMIYNLDEFPEEEGLKFFQSKRGLVMPNNVLMLRNYPILRRV</sequence>
<protein>
    <recommendedName>
        <fullName evidence="4">Cytochrome P450</fullName>
    </recommendedName>
</protein>
<evidence type="ECO:0008006" key="4">
    <source>
        <dbReference type="Google" id="ProtNLM"/>
    </source>
</evidence>
<feature type="chain" id="PRO_5043977849" description="Cytochrome P450" evidence="1">
    <location>
        <begin position="33"/>
        <end position="76"/>
    </location>
</feature>
<accession>A0AAV5V602</accession>
<name>A0AAV5V602_9BILA</name>